<evidence type="ECO:0000256" key="1">
    <source>
        <dbReference type="ARBA" id="ARBA00004141"/>
    </source>
</evidence>
<feature type="transmembrane region" description="Helical" evidence="5">
    <location>
        <begin position="220"/>
        <end position="243"/>
    </location>
</feature>
<keyword evidence="7" id="KW-1185">Reference proteome</keyword>
<feature type="transmembrane region" description="Helical" evidence="5">
    <location>
        <begin position="114"/>
        <end position="136"/>
    </location>
</feature>
<dbReference type="EMBL" id="NBNE01005605">
    <property type="protein sequence ID" value="OWZ03296.1"/>
    <property type="molecule type" value="Genomic_DNA"/>
</dbReference>
<organism evidence="6 7">
    <name type="scientific">Phytophthora megakarya</name>
    <dbReference type="NCBI Taxonomy" id="4795"/>
    <lineage>
        <taxon>Eukaryota</taxon>
        <taxon>Sar</taxon>
        <taxon>Stramenopiles</taxon>
        <taxon>Oomycota</taxon>
        <taxon>Peronosporomycetes</taxon>
        <taxon>Peronosporales</taxon>
        <taxon>Peronosporaceae</taxon>
        <taxon>Phytophthora</taxon>
    </lineage>
</organism>
<feature type="transmembrane region" description="Helical" evidence="5">
    <location>
        <begin position="156"/>
        <end position="181"/>
    </location>
</feature>
<dbReference type="OrthoDB" id="10012223at2759"/>
<accession>A0A225VC70</accession>
<evidence type="ECO:0000256" key="5">
    <source>
        <dbReference type="SAM" id="Phobius"/>
    </source>
</evidence>
<sequence length="341" mass="39657">VVYGLVTLEWYKDKIFAHVMIERGYRDLVENEERHSPFLRVLTSCCRVSIMLRLGLLVITLPLNMVPVVGNITYAWLNGTLMAWEAHLYYTPMVLYAFRGIDFFMRHPALWREVAFPLLLTIGFGVTTAVFMFSHTFSRQKDWLDDKDVPEEFAEILVWCIIMTEIFVSTIVYGVVCVEYFHDKIFAFVLKDRGLSRLLEGHEHRSTAVRVCTSYCLSRFALGIISLPLHFVPVLGSLVYAWMHGNVLAWEQHHFYFELKGFGLRQQQRWMRCYKMQYSNFGIQALLLEMIPCVGPFFIFTNTCGAALLAEELERDCKGYRLYYEEEETLLGSDSSGYEAI</sequence>
<evidence type="ECO:0000256" key="4">
    <source>
        <dbReference type="ARBA" id="ARBA00023136"/>
    </source>
</evidence>
<dbReference type="PANTHER" id="PTHR34292:SF2">
    <property type="entry name" value="OUTER SPORE WALL PROTEIN LDS1"/>
    <property type="match status" value="1"/>
</dbReference>
<dbReference type="InterPro" id="IPR059112">
    <property type="entry name" value="CysZ/EI24"/>
</dbReference>
<evidence type="ECO:0000313" key="6">
    <source>
        <dbReference type="EMBL" id="OWZ03296.1"/>
    </source>
</evidence>
<dbReference type="Pfam" id="PF07264">
    <property type="entry name" value="EI24"/>
    <property type="match status" value="1"/>
</dbReference>
<comment type="subcellular location">
    <subcellularLocation>
        <location evidence="1">Membrane</location>
        <topology evidence="1">Multi-pass membrane protein</topology>
    </subcellularLocation>
</comment>
<dbReference type="STRING" id="4795.A0A225VC70"/>
<keyword evidence="4 5" id="KW-0472">Membrane</keyword>
<keyword evidence="3 5" id="KW-1133">Transmembrane helix</keyword>
<gene>
    <name evidence="6" type="ORF">PHMEG_00024997</name>
</gene>
<feature type="transmembrane region" description="Helical" evidence="5">
    <location>
        <begin position="54"/>
        <end position="76"/>
    </location>
</feature>
<name>A0A225VC70_9STRA</name>
<dbReference type="PANTHER" id="PTHR34292">
    <property type="entry name" value="OUTER SPORE WALL PROTEIN LDS1"/>
    <property type="match status" value="1"/>
</dbReference>
<dbReference type="InterPro" id="IPR052786">
    <property type="entry name" value="Spore_wall_assembly"/>
</dbReference>
<reference evidence="7" key="1">
    <citation type="submission" date="2017-03" db="EMBL/GenBank/DDBJ databases">
        <title>Phytopthora megakarya and P. palmivora, two closely related causual agents of cacao black pod achieved similar genome size and gene model numbers by different mechanisms.</title>
        <authorList>
            <person name="Ali S."/>
            <person name="Shao J."/>
            <person name="Larry D.J."/>
            <person name="Kronmiller B."/>
            <person name="Shen D."/>
            <person name="Strem M.D."/>
            <person name="Melnick R.L."/>
            <person name="Guiltinan M.J."/>
            <person name="Tyler B.M."/>
            <person name="Meinhardt L.W."/>
            <person name="Bailey B.A."/>
        </authorList>
    </citation>
    <scope>NUCLEOTIDE SEQUENCE [LARGE SCALE GENOMIC DNA]</scope>
    <source>
        <strain evidence="7">zdho120</strain>
    </source>
</reference>
<keyword evidence="2 5" id="KW-0812">Transmembrane</keyword>
<evidence type="ECO:0000313" key="7">
    <source>
        <dbReference type="Proteomes" id="UP000198211"/>
    </source>
</evidence>
<evidence type="ECO:0000256" key="2">
    <source>
        <dbReference type="ARBA" id="ARBA00022692"/>
    </source>
</evidence>
<feature type="non-terminal residue" evidence="6">
    <location>
        <position position="1"/>
    </location>
</feature>
<protein>
    <submittedName>
        <fullName evidence="6">Uncharacterized protein</fullName>
    </submittedName>
</protein>
<dbReference type="Proteomes" id="UP000198211">
    <property type="component" value="Unassembled WGS sequence"/>
</dbReference>
<feature type="transmembrane region" description="Helical" evidence="5">
    <location>
        <begin position="88"/>
        <end position="105"/>
    </location>
</feature>
<dbReference type="AlphaFoldDB" id="A0A225VC70"/>
<proteinExistence type="predicted"/>
<comment type="caution">
    <text evidence="6">The sequence shown here is derived from an EMBL/GenBank/DDBJ whole genome shotgun (WGS) entry which is preliminary data.</text>
</comment>
<evidence type="ECO:0000256" key="3">
    <source>
        <dbReference type="ARBA" id="ARBA00022989"/>
    </source>
</evidence>